<keyword evidence="2" id="KW-1185">Reference proteome</keyword>
<sequence length="58" mass="6304">MIEPLANQGFAQFFARDGDHSNLSVTQRYMKLSPSALDDVAAALEPTAAPKLRVVNDD</sequence>
<dbReference type="RefSeq" id="WP_280659170.1">
    <property type="nucleotide sequence ID" value="NZ_CP120373.1"/>
</dbReference>
<organism evidence="1 2">
    <name type="scientific">Sinorhizobium garamanticum</name>
    <dbReference type="NCBI Taxonomy" id="680247"/>
    <lineage>
        <taxon>Bacteria</taxon>
        <taxon>Pseudomonadati</taxon>
        <taxon>Pseudomonadota</taxon>
        <taxon>Alphaproteobacteria</taxon>
        <taxon>Hyphomicrobiales</taxon>
        <taxon>Rhizobiaceae</taxon>
        <taxon>Sinorhizobium/Ensifer group</taxon>
        <taxon>Sinorhizobium</taxon>
    </lineage>
</organism>
<gene>
    <name evidence="1" type="ORF">PZN02_003459</name>
</gene>
<reference evidence="1 2" key="1">
    <citation type="submission" date="2023-03" db="EMBL/GenBank/DDBJ databases">
        <authorList>
            <person name="Kaur S."/>
            <person name="Espinosa-Saiz D."/>
            <person name="Velazquez E."/>
            <person name="Menendez E."/>
            <person name="diCenzo G.C."/>
        </authorList>
    </citation>
    <scope>NUCLEOTIDE SEQUENCE [LARGE SCALE GENOMIC DNA]</scope>
    <source>
        <strain evidence="1 2">LMG 24692</strain>
    </source>
</reference>
<dbReference type="EMBL" id="CP120373">
    <property type="protein sequence ID" value="WEX87106.1"/>
    <property type="molecule type" value="Genomic_DNA"/>
</dbReference>
<protein>
    <submittedName>
        <fullName evidence="1">Uncharacterized protein</fullName>
    </submittedName>
</protein>
<proteinExistence type="predicted"/>
<evidence type="ECO:0000313" key="1">
    <source>
        <dbReference type="EMBL" id="WEX87106.1"/>
    </source>
</evidence>
<dbReference type="Proteomes" id="UP001229355">
    <property type="component" value="Chromosome 1"/>
</dbReference>
<accession>A0ABY8D890</accession>
<evidence type="ECO:0000313" key="2">
    <source>
        <dbReference type="Proteomes" id="UP001229355"/>
    </source>
</evidence>
<name>A0ABY8D890_9HYPH</name>